<proteinExistence type="predicted"/>
<evidence type="ECO:0000313" key="1">
    <source>
        <dbReference type="EMBL" id="KGJ95046.1"/>
    </source>
</evidence>
<dbReference type="PATRIC" id="fig|28229.3.peg.1902"/>
<evidence type="ECO:0008006" key="3">
    <source>
        <dbReference type="Google" id="ProtNLM"/>
    </source>
</evidence>
<organism evidence="1 2">
    <name type="scientific">Colwellia psychrerythraea</name>
    <name type="common">Vibrio psychroerythus</name>
    <dbReference type="NCBI Taxonomy" id="28229"/>
    <lineage>
        <taxon>Bacteria</taxon>
        <taxon>Pseudomonadati</taxon>
        <taxon>Pseudomonadota</taxon>
        <taxon>Gammaproteobacteria</taxon>
        <taxon>Alteromonadales</taxon>
        <taxon>Colwelliaceae</taxon>
        <taxon>Colwellia</taxon>
    </lineage>
</organism>
<reference evidence="1 2" key="1">
    <citation type="submission" date="2014-08" db="EMBL/GenBank/DDBJ databases">
        <title>Genomic and Phenotypic Diversity of Colwellia psychrerythraea strains from Disparate Marine Basins.</title>
        <authorList>
            <person name="Techtmann S.M."/>
            <person name="Stelling S.C."/>
            <person name="Utturkar S.M."/>
            <person name="Alshibli N."/>
            <person name="Harris A."/>
            <person name="Brown S.D."/>
            <person name="Hazen T.C."/>
        </authorList>
    </citation>
    <scope>NUCLEOTIDE SEQUENCE [LARGE SCALE GENOMIC DNA]</scope>
    <source>
        <strain evidence="1 2">GAB14E</strain>
    </source>
</reference>
<dbReference type="Proteomes" id="UP000029868">
    <property type="component" value="Unassembled WGS sequence"/>
</dbReference>
<dbReference type="RefSeq" id="WP_197061182.1">
    <property type="nucleotide sequence ID" value="NZ_JQEC01000016.1"/>
</dbReference>
<comment type="caution">
    <text evidence="1">The sequence shown here is derived from an EMBL/GenBank/DDBJ whole genome shotgun (WGS) entry which is preliminary data.</text>
</comment>
<dbReference type="PROSITE" id="PS51257">
    <property type="entry name" value="PROKAR_LIPOPROTEIN"/>
    <property type="match status" value="1"/>
</dbReference>
<name>A0A099KWS0_COLPS</name>
<gene>
    <name evidence="1" type="ORF">GAB14E_2280</name>
</gene>
<dbReference type="Gene3D" id="3.10.28.20">
    <property type="entry name" value="Acetamidase/Formamidase-like domains"/>
    <property type="match status" value="1"/>
</dbReference>
<accession>A0A099KWS0</accession>
<dbReference type="AlphaFoldDB" id="A0A099KWS0"/>
<sequence length="183" mass="19730">MRNILLLVTALFVATGCSSQKSSTDIESDMGLDNAPAWVNNGTNSVSNEDGQLIHGVGSAPAMGDLSLQKSTADNRARAEVARIMSTFIDSTLADYSASNGEGFDMSVEKNIKSSTKAALSGARIIGSWRDKNSGDVYSFAELNLNALEASISNADKINQSFKQYTEKNLEANFKRFTKENKE</sequence>
<dbReference type="EMBL" id="JQEC01000016">
    <property type="protein sequence ID" value="KGJ95046.1"/>
    <property type="molecule type" value="Genomic_DNA"/>
</dbReference>
<protein>
    <recommendedName>
        <fullName evidence="3">Lipoprotein</fullName>
    </recommendedName>
</protein>
<evidence type="ECO:0000313" key="2">
    <source>
        <dbReference type="Proteomes" id="UP000029868"/>
    </source>
</evidence>